<reference evidence="2" key="1">
    <citation type="submission" date="2018-05" db="EMBL/GenBank/DDBJ databases">
        <title>Genome sequencing of Phenylobacterium sp. HYN0004.</title>
        <authorList>
            <person name="Yi H."/>
            <person name="Baek C."/>
        </authorList>
    </citation>
    <scope>NUCLEOTIDE SEQUENCE [LARGE SCALE GENOMIC DNA]</scope>
    <source>
        <strain evidence="2">HYN0004</strain>
    </source>
</reference>
<keyword evidence="2" id="KW-1185">Reference proteome</keyword>
<dbReference type="OrthoDB" id="8536404at2"/>
<accession>A0A2Z3HLD9</accession>
<proteinExistence type="predicted"/>
<dbReference type="Pfam" id="PF12276">
    <property type="entry name" value="DUF3617"/>
    <property type="match status" value="1"/>
</dbReference>
<evidence type="ECO:0000313" key="1">
    <source>
        <dbReference type="EMBL" id="AWM77323.1"/>
    </source>
</evidence>
<organism evidence="1 2">
    <name type="scientific">Phenylobacterium parvum</name>
    <dbReference type="NCBI Taxonomy" id="2201350"/>
    <lineage>
        <taxon>Bacteria</taxon>
        <taxon>Pseudomonadati</taxon>
        <taxon>Pseudomonadota</taxon>
        <taxon>Alphaproteobacteria</taxon>
        <taxon>Caulobacterales</taxon>
        <taxon>Caulobacteraceae</taxon>
        <taxon>Phenylobacterium</taxon>
    </lineage>
</organism>
<sequence length="192" mass="20150">MPMIRPAARVFCSAGAAAGIVFAGTLALAQSGPGFRPGLWEESVERVFEGGGASGFDSKSALAALANMPPEQRKMVEKMLAGQGLTIQAEAGGVKVKQQYCIAPGRPRLSWTSALPEGCTQTLTPNGANWVVTGRCEDRDDHPGGEMRGVLTLQGSTGYRGDFEGSSAQQGAYRIKTEGRWLSADCGSVKPD</sequence>
<dbReference type="KEGG" id="phb:HYN04_05825"/>
<gene>
    <name evidence="1" type="ORF">HYN04_05825</name>
</gene>
<dbReference type="EMBL" id="CP029479">
    <property type="protein sequence ID" value="AWM77323.1"/>
    <property type="molecule type" value="Genomic_DNA"/>
</dbReference>
<evidence type="ECO:0008006" key="3">
    <source>
        <dbReference type="Google" id="ProtNLM"/>
    </source>
</evidence>
<dbReference type="AlphaFoldDB" id="A0A2Z3HLD9"/>
<protein>
    <recommendedName>
        <fullName evidence="3">DUF3617 domain-containing protein</fullName>
    </recommendedName>
</protein>
<dbReference type="Proteomes" id="UP000247763">
    <property type="component" value="Chromosome"/>
</dbReference>
<name>A0A2Z3HLD9_9CAUL</name>
<evidence type="ECO:0000313" key="2">
    <source>
        <dbReference type="Proteomes" id="UP000247763"/>
    </source>
</evidence>
<dbReference type="InterPro" id="IPR022061">
    <property type="entry name" value="DUF3617"/>
</dbReference>